<evidence type="ECO:0000256" key="1">
    <source>
        <dbReference type="SAM" id="MobiDB-lite"/>
    </source>
</evidence>
<protein>
    <recommendedName>
        <fullName evidence="4">Lipoprotein</fullName>
    </recommendedName>
</protein>
<evidence type="ECO:0000313" key="2">
    <source>
        <dbReference type="EMBL" id="WUQ10386.1"/>
    </source>
</evidence>
<feature type="compositionally biased region" description="Low complexity" evidence="1">
    <location>
        <begin position="38"/>
        <end position="54"/>
    </location>
</feature>
<accession>A0ABZ1T700</accession>
<dbReference type="RefSeq" id="WP_328959944.1">
    <property type="nucleotide sequence ID" value="NZ_CP108090.1"/>
</dbReference>
<feature type="region of interest" description="Disordered" evidence="1">
    <location>
        <begin position="35"/>
        <end position="90"/>
    </location>
</feature>
<evidence type="ECO:0000313" key="3">
    <source>
        <dbReference type="Proteomes" id="UP001432039"/>
    </source>
</evidence>
<organism evidence="2 3">
    <name type="scientific">Streptomyces virginiae</name>
    <name type="common">Streptomyces cinnamonensis</name>
    <dbReference type="NCBI Taxonomy" id="1961"/>
    <lineage>
        <taxon>Bacteria</taxon>
        <taxon>Bacillati</taxon>
        <taxon>Actinomycetota</taxon>
        <taxon>Actinomycetes</taxon>
        <taxon>Kitasatosporales</taxon>
        <taxon>Streptomycetaceae</taxon>
        <taxon>Streptomyces</taxon>
    </lineage>
</organism>
<evidence type="ECO:0008006" key="4">
    <source>
        <dbReference type="Google" id="ProtNLM"/>
    </source>
</evidence>
<keyword evidence="3" id="KW-1185">Reference proteome</keyword>
<reference evidence="2" key="1">
    <citation type="submission" date="2022-10" db="EMBL/GenBank/DDBJ databases">
        <title>The complete genomes of actinobacterial strains from the NBC collection.</title>
        <authorList>
            <person name="Joergensen T.S."/>
            <person name="Alvarez Arevalo M."/>
            <person name="Sterndorff E.B."/>
            <person name="Faurdal D."/>
            <person name="Vuksanovic O."/>
            <person name="Mourched A.-S."/>
            <person name="Charusanti P."/>
            <person name="Shaw S."/>
            <person name="Blin K."/>
            <person name="Weber T."/>
        </authorList>
    </citation>
    <scope>NUCLEOTIDE SEQUENCE</scope>
    <source>
        <strain evidence="2">NBC_00248</strain>
    </source>
</reference>
<proteinExistence type="predicted"/>
<sequence length="292" mass="30503">MGGLVGQSSGKAGLRAWGCAMAGLFLIAGCADDGTPKGAASSGTPGTSATPSSTGGSGTSGTGGSTPAARPGASTAIPMPPLDESKQPKTAAEARDLLGRIIIAEQNLGPQVVRSTPFESDPGRWPVLDEACVWQTEGLPDDVLATSTRHFHIPAKDGRGRVRINATVTIHHNREESGWETARAMEEVLRCPDQKLREGEELKRLWGGVLYLGEQMNGWTEDAFSESGDYVDAQDGGPYPYIWSQAQFGPVTMAISAKAGQGVAHDDLTAFVAQGTSVMMIHAKQELGKAAG</sequence>
<dbReference type="Proteomes" id="UP001432039">
    <property type="component" value="Chromosome"/>
</dbReference>
<gene>
    <name evidence="2" type="ORF">OG517_02465</name>
</gene>
<name>A0ABZ1T700_STRVG</name>
<feature type="compositionally biased region" description="Gly residues" evidence="1">
    <location>
        <begin position="55"/>
        <end position="64"/>
    </location>
</feature>
<dbReference type="EMBL" id="CP108090">
    <property type="protein sequence ID" value="WUQ10386.1"/>
    <property type="molecule type" value="Genomic_DNA"/>
</dbReference>